<dbReference type="AlphaFoldDB" id="A0A0C9VVF7"/>
<evidence type="ECO:0000313" key="1">
    <source>
        <dbReference type="EMBL" id="KIJ47054.1"/>
    </source>
</evidence>
<organism evidence="1 2">
    <name type="scientific">Sphaerobolus stellatus (strain SS14)</name>
    <dbReference type="NCBI Taxonomy" id="990650"/>
    <lineage>
        <taxon>Eukaryota</taxon>
        <taxon>Fungi</taxon>
        <taxon>Dikarya</taxon>
        <taxon>Basidiomycota</taxon>
        <taxon>Agaricomycotina</taxon>
        <taxon>Agaricomycetes</taxon>
        <taxon>Phallomycetidae</taxon>
        <taxon>Geastrales</taxon>
        <taxon>Sphaerobolaceae</taxon>
        <taxon>Sphaerobolus</taxon>
    </lineage>
</organism>
<accession>A0A0C9VVF7</accession>
<keyword evidence="2" id="KW-1185">Reference proteome</keyword>
<gene>
    <name evidence="1" type="ORF">M422DRAFT_45920</name>
</gene>
<dbReference type="EMBL" id="KN837104">
    <property type="protein sequence ID" value="KIJ47054.1"/>
    <property type="molecule type" value="Genomic_DNA"/>
</dbReference>
<sequence length="212" mass="24027">MPESRLGQLNITLQRLDSAESLKSVKRFIFSYEGMPSLNQLQALNKLPNMEQMQLSLKISEIASEALHPRPSACLKSLCLKMTDSAITAQCLLKLSLPSLHGFILQHDSDIESQYQQPNFSLNEIFDAVEKIRAGRINCIALHRFQINADFVAGPFKKLNTLFEPKFINCRITESVLDAFAFTEEQRFSNFPWGDLCQLLNERAKGDSEEEA</sequence>
<proteinExistence type="predicted"/>
<dbReference type="HOGENOM" id="CLU_1267594_0_0_1"/>
<dbReference type="Proteomes" id="UP000054279">
    <property type="component" value="Unassembled WGS sequence"/>
</dbReference>
<evidence type="ECO:0000313" key="2">
    <source>
        <dbReference type="Proteomes" id="UP000054279"/>
    </source>
</evidence>
<protein>
    <submittedName>
        <fullName evidence="1">Uncharacterized protein</fullName>
    </submittedName>
</protein>
<reference evidence="1 2" key="1">
    <citation type="submission" date="2014-06" db="EMBL/GenBank/DDBJ databases">
        <title>Evolutionary Origins and Diversification of the Mycorrhizal Mutualists.</title>
        <authorList>
            <consortium name="DOE Joint Genome Institute"/>
            <consortium name="Mycorrhizal Genomics Consortium"/>
            <person name="Kohler A."/>
            <person name="Kuo A."/>
            <person name="Nagy L.G."/>
            <person name="Floudas D."/>
            <person name="Copeland A."/>
            <person name="Barry K.W."/>
            <person name="Cichocki N."/>
            <person name="Veneault-Fourrey C."/>
            <person name="LaButti K."/>
            <person name="Lindquist E.A."/>
            <person name="Lipzen A."/>
            <person name="Lundell T."/>
            <person name="Morin E."/>
            <person name="Murat C."/>
            <person name="Riley R."/>
            <person name="Ohm R."/>
            <person name="Sun H."/>
            <person name="Tunlid A."/>
            <person name="Henrissat B."/>
            <person name="Grigoriev I.V."/>
            <person name="Hibbett D.S."/>
            <person name="Martin F."/>
        </authorList>
    </citation>
    <scope>NUCLEOTIDE SEQUENCE [LARGE SCALE GENOMIC DNA]</scope>
    <source>
        <strain evidence="1 2">SS14</strain>
    </source>
</reference>
<name>A0A0C9VVF7_SPHS4</name>